<evidence type="ECO:0000313" key="5">
    <source>
        <dbReference type="EnsemblMetazoa" id="MESCA007873-PA"/>
    </source>
</evidence>
<dbReference type="EMBL" id="CAQQ02051706">
    <property type="status" value="NOT_ANNOTATED_CDS"/>
    <property type="molecule type" value="Genomic_DNA"/>
</dbReference>
<dbReference type="PROSITE" id="PS50010">
    <property type="entry name" value="DH_2"/>
    <property type="match status" value="1"/>
</dbReference>
<accession>T1GVQ7</accession>
<evidence type="ECO:0000313" key="6">
    <source>
        <dbReference type="Proteomes" id="UP000015102"/>
    </source>
</evidence>
<dbReference type="InterPro" id="IPR039919">
    <property type="entry name" value="ARHGEF10/ARHGEF17"/>
</dbReference>
<dbReference type="GO" id="GO:0005085">
    <property type="term" value="F:guanyl-nucleotide exchange factor activity"/>
    <property type="evidence" value="ECO:0007669"/>
    <property type="project" value="UniProtKB-KW"/>
</dbReference>
<dbReference type="AlphaFoldDB" id="T1GVQ7"/>
<dbReference type="PANTHER" id="PTHR12877">
    <property type="entry name" value="RHO GUANINE NUCLEOTIDE EXCHANGE FACTOR"/>
    <property type="match status" value="1"/>
</dbReference>
<evidence type="ECO:0000256" key="1">
    <source>
        <dbReference type="ARBA" id="ARBA00022658"/>
    </source>
</evidence>
<dbReference type="SUPFAM" id="SSF48065">
    <property type="entry name" value="DBL homology domain (DH-domain)"/>
    <property type="match status" value="1"/>
</dbReference>
<dbReference type="STRING" id="36166.T1GVQ7"/>
<proteinExistence type="predicted"/>
<dbReference type="GO" id="GO:0030036">
    <property type="term" value="P:actin cytoskeleton organization"/>
    <property type="evidence" value="ECO:0007669"/>
    <property type="project" value="TreeGrafter"/>
</dbReference>
<dbReference type="EnsemblMetazoa" id="MESCA007873-RA">
    <property type="protein sequence ID" value="MESCA007873-PA"/>
    <property type="gene ID" value="MESCA007873"/>
</dbReference>
<keyword evidence="2" id="KW-0175">Coiled coil</keyword>
<dbReference type="EMBL" id="CAQQ02051707">
    <property type="status" value="NOT_ANNOTATED_CDS"/>
    <property type="molecule type" value="Genomic_DNA"/>
</dbReference>
<dbReference type="InterPro" id="IPR000219">
    <property type="entry name" value="DH_dom"/>
</dbReference>
<sequence length="259" mass="28940">MNESLGDVFLKAFSQPQVLEIYSGFINNFSAAMELAKMEAKRKSALADFFKVKQISAHDRLSFFGLMVKPVQRFPQFILFLQDLLKNTPQGHHDRTSLQLALTQLESLAEMLNERKREAEQYQAFKEMLGHISGTFNTRSFSSASHKGASDLGNISEMMSAEIHEEKLTKDEETQQMAPAAATLKRQKNKANAAANSKNSPNSEGPTTVITLMGGRGYWKHVWYNSSGTSPSTGKNNSSSNSRFVNSNDAHIVIWEKKL</sequence>
<evidence type="ECO:0000259" key="4">
    <source>
        <dbReference type="PROSITE" id="PS50010"/>
    </source>
</evidence>
<dbReference type="PANTHER" id="PTHR12877:SF7">
    <property type="entry name" value="RHO GUANINE NUCLEOTIDE EXCHANGE FACTOR 10-LIKE PROTEIN"/>
    <property type="match status" value="1"/>
</dbReference>
<feature type="compositionally biased region" description="Low complexity" evidence="3">
    <location>
        <begin position="190"/>
        <end position="203"/>
    </location>
</feature>
<feature type="domain" description="DH" evidence="4">
    <location>
        <begin position="1"/>
        <end position="115"/>
    </location>
</feature>
<evidence type="ECO:0000256" key="2">
    <source>
        <dbReference type="SAM" id="Coils"/>
    </source>
</evidence>
<dbReference type="Proteomes" id="UP000015102">
    <property type="component" value="Unassembled WGS sequence"/>
</dbReference>
<dbReference type="Gene3D" id="1.20.900.10">
    <property type="entry name" value="Dbl homology (DH) domain"/>
    <property type="match status" value="1"/>
</dbReference>
<organism evidence="5 6">
    <name type="scientific">Megaselia scalaris</name>
    <name type="common">Humpbacked fly</name>
    <name type="synonym">Phora scalaris</name>
    <dbReference type="NCBI Taxonomy" id="36166"/>
    <lineage>
        <taxon>Eukaryota</taxon>
        <taxon>Metazoa</taxon>
        <taxon>Ecdysozoa</taxon>
        <taxon>Arthropoda</taxon>
        <taxon>Hexapoda</taxon>
        <taxon>Insecta</taxon>
        <taxon>Pterygota</taxon>
        <taxon>Neoptera</taxon>
        <taxon>Endopterygota</taxon>
        <taxon>Diptera</taxon>
        <taxon>Brachycera</taxon>
        <taxon>Muscomorpha</taxon>
        <taxon>Platypezoidea</taxon>
        <taxon>Phoridae</taxon>
        <taxon>Megaseliini</taxon>
        <taxon>Megaselia</taxon>
    </lineage>
</organism>
<dbReference type="EMBL" id="CAQQ02051708">
    <property type="status" value="NOT_ANNOTATED_CDS"/>
    <property type="molecule type" value="Genomic_DNA"/>
</dbReference>
<dbReference type="Pfam" id="PF00621">
    <property type="entry name" value="RhoGEF"/>
    <property type="match status" value="1"/>
</dbReference>
<keyword evidence="6" id="KW-1185">Reference proteome</keyword>
<feature type="region of interest" description="Disordered" evidence="3">
    <location>
        <begin position="182"/>
        <end position="209"/>
    </location>
</feature>
<reference evidence="6" key="1">
    <citation type="submission" date="2013-02" db="EMBL/GenBank/DDBJ databases">
        <authorList>
            <person name="Hughes D."/>
        </authorList>
    </citation>
    <scope>NUCLEOTIDE SEQUENCE</scope>
    <source>
        <strain>Durham</strain>
        <strain evidence="6">NC isolate 2 -- Noor lab</strain>
    </source>
</reference>
<name>T1GVQ7_MEGSC</name>
<dbReference type="GO" id="GO:0051496">
    <property type="term" value="P:positive regulation of stress fiber assembly"/>
    <property type="evidence" value="ECO:0007669"/>
    <property type="project" value="TreeGrafter"/>
</dbReference>
<dbReference type="InterPro" id="IPR035899">
    <property type="entry name" value="DBL_dom_sf"/>
</dbReference>
<feature type="coiled-coil region" evidence="2">
    <location>
        <begin position="95"/>
        <end position="128"/>
    </location>
</feature>
<keyword evidence="1" id="KW-0344">Guanine-nucleotide releasing factor</keyword>
<dbReference type="HOGENOM" id="CLU_1074758_0_0_1"/>
<protein>
    <recommendedName>
        <fullName evidence="4">DH domain-containing protein</fullName>
    </recommendedName>
</protein>
<evidence type="ECO:0000256" key="3">
    <source>
        <dbReference type="SAM" id="MobiDB-lite"/>
    </source>
</evidence>
<reference evidence="5" key="2">
    <citation type="submission" date="2015-06" db="UniProtKB">
        <authorList>
            <consortium name="EnsemblMetazoa"/>
        </authorList>
    </citation>
    <scope>IDENTIFICATION</scope>
</reference>